<feature type="transmembrane region" description="Helical" evidence="6">
    <location>
        <begin position="503"/>
        <end position="521"/>
    </location>
</feature>
<reference evidence="7 8" key="1">
    <citation type="submission" date="2020-07" db="EMBL/GenBank/DDBJ databases">
        <title>Transfer of Campylobacter canadensis to the novel genus Avispirillum gen. nov., that also includes two novel species recovered from migratory waterfowl: Avispirillum anseris sp. nov. and Avispirillum brantae sp. nov.</title>
        <authorList>
            <person name="Miller W.G."/>
            <person name="Chapman M.H."/>
            <person name="Yee E."/>
            <person name="Inglis G.D."/>
        </authorList>
    </citation>
    <scope>NUCLEOTIDE SEQUENCE [LARGE SCALE GENOMIC DNA]</scope>
    <source>
        <strain evidence="7 8">L283</strain>
    </source>
</reference>
<feature type="transmembrane region" description="Helical" evidence="6">
    <location>
        <begin position="614"/>
        <end position="635"/>
    </location>
</feature>
<organism evidence="7 8">
    <name type="scientific">Campylobacter canadensis</name>
    <dbReference type="NCBI Taxonomy" id="449520"/>
    <lineage>
        <taxon>Bacteria</taxon>
        <taxon>Pseudomonadati</taxon>
        <taxon>Campylobacterota</taxon>
        <taxon>Epsilonproteobacteria</taxon>
        <taxon>Campylobacterales</taxon>
        <taxon>Campylobacteraceae</taxon>
        <taxon>Campylobacter</taxon>
    </lineage>
</organism>
<sequence>MKQIFLILTLVFSLFARDDVDYFKEKDIIFEKLDKSVELYKQNKASEARQLASEAYFQHFENMEGPIGRNIGRKGYLMERKFTILRSYYGKGEKLSKIEALIDGLKFDLDEVTPIIQNGFKIVAVAADPNYDKVKAEENARKNLLNSCIEAQMMFGASKEEASIQCKEQNEQELVQLKKEENNEVVKPKMQEVVYDSLDALQQASAIDDKLQYMYDLIDEKFSEAIALYKQNEYAKAADEIAYARTTLYVNSKLEIAVNAYKNINMRVKLRQFGSSIREAKYSEKELREESDRLLDELFDALTHIQSDYIASIDAPNYVAQSDTKDYNKVADEIKIALNNLLNTYEDSATKTSINTLQDIYLDIFEASGMENKIGAINSGVKLSIEEKFSKGVALIKANASVDELRQNFDELNDLIDSILPNLQDASFLFLFISALTIILREGLEALIIVVAIISYIIQSGNKDRLNIAYSALLTGIVLSFVTAFVVSYFISNSGQSRELIEGVTMLVAVILLFYVGFWLLSNARNKQYADNLKSQAKQAITNGSAKTLWWSVFLAVFREGAETILFYQALLIDSKGASGLSAVLGGLALGIVILIILYFLLKAGAIRIPIKQFFFITSFIIFYMCFVFTGKGIMELMEGKVITLHLIPFKFDAITWLGLYPYYETLILQAIILLLVLIGVFYMQTKSNSKKGVRQ</sequence>
<dbReference type="CDD" id="cd06174">
    <property type="entry name" value="MFS"/>
    <property type="match status" value="1"/>
</dbReference>
<evidence type="ECO:0000256" key="4">
    <source>
        <dbReference type="ARBA" id="ARBA00022989"/>
    </source>
</evidence>
<evidence type="ECO:0000256" key="3">
    <source>
        <dbReference type="ARBA" id="ARBA00022692"/>
    </source>
</evidence>
<dbReference type="PANTHER" id="PTHR31632:SF2">
    <property type="entry name" value="PLASMA MEMBRANE IRON PERMEASE"/>
    <property type="match status" value="1"/>
</dbReference>
<protein>
    <submittedName>
        <fullName evidence="7">FTR1 family iron permease</fullName>
    </submittedName>
</protein>
<comment type="similarity">
    <text evidence="2">Belongs to the oxidase-dependent Fe transporter (OFeT) (TC 9.A.10.1) family.</text>
</comment>
<dbReference type="Pfam" id="PF03239">
    <property type="entry name" value="FTR1"/>
    <property type="match status" value="1"/>
</dbReference>
<evidence type="ECO:0000256" key="6">
    <source>
        <dbReference type="SAM" id="Phobius"/>
    </source>
</evidence>
<keyword evidence="5 6" id="KW-0472">Membrane</keyword>
<dbReference type="Proteomes" id="UP000786183">
    <property type="component" value="Unassembled WGS sequence"/>
</dbReference>
<comment type="subcellular location">
    <subcellularLocation>
        <location evidence="1">Membrane</location>
        <topology evidence="1">Multi-pass membrane protein</topology>
    </subcellularLocation>
</comment>
<proteinExistence type="inferred from homology"/>
<evidence type="ECO:0000313" key="7">
    <source>
        <dbReference type="EMBL" id="MBZ7987686.1"/>
    </source>
</evidence>
<feature type="transmembrane region" description="Helical" evidence="6">
    <location>
        <begin position="548"/>
        <end position="568"/>
    </location>
</feature>
<gene>
    <name evidence="7" type="ORF">AVCANL283_06180</name>
</gene>
<accession>A0ABS7WSD9</accession>
<name>A0ABS7WSD9_9BACT</name>
<comment type="caution">
    <text evidence="7">The sequence shown here is derived from an EMBL/GenBank/DDBJ whole genome shotgun (WGS) entry which is preliminary data.</text>
</comment>
<keyword evidence="3 6" id="KW-0812">Transmembrane</keyword>
<evidence type="ECO:0000256" key="2">
    <source>
        <dbReference type="ARBA" id="ARBA00008333"/>
    </source>
</evidence>
<dbReference type="InterPro" id="IPR004923">
    <property type="entry name" value="FTR1/Fip1/EfeU"/>
</dbReference>
<feature type="transmembrane region" description="Helical" evidence="6">
    <location>
        <begin position="580"/>
        <end position="602"/>
    </location>
</feature>
<dbReference type="PANTHER" id="PTHR31632">
    <property type="entry name" value="IRON TRANSPORTER FTH1"/>
    <property type="match status" value="1"/>
</dbReference>
<feature type="transmembrane region" description="Helical" evidence="6">
    <location>
        <begin position="667"/>
        <end position="686"/>
    </location>
</feature>
<evidence type="ECO:0000256" key="5">
    <source>
        <dbReference type="ARBA" id="ARBA00023136"/>
    </source>
</evidence>
<keyword evidence="8" id="KW-1185">Reference proteome</keyword>
<feature type="transmembrane region" description="Helical" evidence="6">
    <location>
        <begin position="470"/>
        <end position="491"/>
    </location>
</feature>
<evidence type="ECO:0000313" key="8">
    <source>
        <dbReference type="Proteomes" id="UP000786183"/>
    </source>
</evidence>
<keyword evidence="4 6" id="KW-1133">Transmembrane helix</keyword>
<evidence type="ECO:0000256" key="1">
    <source>
        <dbReference type="ARBA" id="ARBA00004141"/>
    </source>
</evidence>
<feature type="transmembrane region" description="Helical" evidence="6">
    <location>
        <begin position="428"/>
        <end position="458"/>
    </location>
</feature>
<dbReference type="EMBL" id="JACGBB010000012">
    <property type="protein sequence ID" value="MBZ7987686.1"/>
    <property type="molecule type" value="Genomic_DNA"/>
</dbReference>
<dbReference type="RefSeq" id="WP_224325408.1">
    <property type="nucleotide sequence ID" value="NZ_JACGBB010000012.1"/>
</dbReference>